<accession>A0A849L3C9</accession>
<gene>
    <name evidence="4" type="ORF">HMH01_09805</name>
</gene>
<protein>
    <submittedName>
        <fullName evidence="4">AMP-binding protein</fullName>
    </submittedName>
</protein>
<feature type="domain" description="AMP-dependent synthetase/ligase" evidence="2">
    <location>
        <begin position="31"/>
        <end position="372"/>
    </location>
</feature>
<dbReference type="SUPFAM" id="SSF56801">
    <property type="entry name" value="Acetyl-CoA synthetase-like"/>
    <property type="match status" value="1"/>
</dbReference>
<evidence type="ECO:0000259" key="3">
    <source>
        <dbReference type="Pfam" id="PF13193"/>
    </source>
</evidence>
<dbReference type="GO" id="GO:0016878">
    <property type="term" value="F:acid-thiol ligase activity"/>
    <property type="evidence" value="ECO:0007669"/>
    <property type="project" value="TreeGrafter"/>
</dbReference>
<dbReference type="Gene3D" id="3.30.300.30">
    <property type="match status" value="1"/>
</dbReference>
<reference evidence="4 5" key="1">
    <citation type="submission" date="2020-05" db="EMBL/GenBank/DDBJ databases">
        <title>Gimesia benthica sp. nov., a novel planctomycete isolated from a deep-sea water sample of the Northwest Indian Ocean.</title>
        <authorList>
            <person name="Wang J."/>
            <person name="Ruan C."/>
            <person name="Song L."/>
            <person name="Zhu Y."/>
            <person name="Li A."/>
            <person name="Zheng X."/>
            <person name="Wang L."/>
            <person name="Lu Z."/>
            <person name="Huang Y."/>
            <person name="Du W."/>
            <person name="Zhou Y."/>
            <person name="Huang L."/>
            <person name="Dai X."/>
        </authorList>
    </citation>
    <scope>NUCLEOTIDE SEQUENCE [LARGE SCALE GENOMIC DNA]</scope>
    <source>
        <strain evidence="4 5">YYQ-30</strain>
    </source>
</reference>
<dbReference type="Pfam" id="PF13193">
    <property type="entry name" value="AMP-binding_C"/>
    <property type="match status" value="1"/>
</dbReference>
<name>A0A849L3C9_9RHOB</name>
<organism evidence="4 5">
    <name type="scientific">Halovulum dunhuangense</name>
    <dbReference type="NCBI Taxonomy" id="1505036"/>
    <lineage>
        <taxon>Bacteria</taxon>
        <taxon>Pseudomonadati</taxon>
        <taxon>Pseudomonadota</taxon>
        <taxon>Alphaproteobacteria</taxon>
        <taxon>Rhodobacterales</taxon>
        <taxon>Paracoccaceae</taxon>
        <taxon>Halovulum</taxon>
    </lineage>
</organism>
<dbReference type="PANTHER" id="PTHR43352">
    <property type="entry name" value="ACETYL-COA SYNTHETASE"/>
    <property type="match status" value="1"/>
</dbReference>
<dbReference type="RefSeq" id="WP_171324756.1">
    <property type="nucleotide sequence ID" value="NZ_JABFBC010000001.1"/>
</dbReference>
<dbReference type="InterPro" id="IPR025110">
    <property type="entry name" value="AMP-bd_C"/>
</dbReference>
<sequence length="514" mass="53983">MTTAEALSLVDAGAPPPCPAQFNLAAHTLAAARTTPDKIALEVIDAPGHVAGRWTFAEVDAAVRGTMTGLARAGLRPGDRLLLRIGHSMDFPILFFAATGMGALPVPTSPQLTAREVAVAAETVAPRLVALGDGLDAPPGLPVLRADAYRPFRDLPPADFADTRAGDPAYLVFTSGTGGSPKAVVHAHRAGWARRMMWADWYDLRPEDRLLHAGAFNWTFTLGTGLTDPWAAGATALIYAGPPDRGVFSAIAAAHGPTILAGAPGVFRQLLGSGTVTRQAFASLRHGLSAGDRLPERIRAEWREITGTDIHEALGMSEVSTYASDAPGRPGMRPQRGRRVAVLGEDGAPVPIREVGRLAVSGRDPGLMLGYWQGAGMAPNLPLEGEWFLTGDLAVMDAAGALTHRGRADDVMNAGGYRVSATEVEEVLTAHPGVAEAAVLALPVRADVEVIAAFVVPAEGASLSEDALAGHCAAGLARYKCPRMIKFLDALPRTPTGKVLKRRLRAEHSLTESP</sequence>
<keyword evidence="5" id="KW-1185">Reference proteome</keyword>
<proteinExistence type="predicted"/>
<dbReference type="InterPro" id="IPR045851">
    <property type="entry name" value="AMP-bd_C_sf"/>
</dbReference>
<evidence type="ECO:0000259" key="2">
    <source>
        <dbReference type="Pfam" id="PF00501"/>
    </source>
</evidence>
<dbReference type="InterPro" id="IPR000873">
    <property type="entry name" value="AMP-dep_synth/lig_dom"/>
</dbReference>
<dbReference type="Pfam" id="PF00501">
    <property type="entry name" value="AMP-binding"/>
    <property type="match status" value="1"/>
</dbReference>
<dbReference type="PANTHER" id="PTHR43352:SF1">
    <property type="entry name" value="ANTHRANILATE--COA LIGASE"/>
    <property type="match status" value="1"/>
</dbReference>
<feature type="domain" description="AMP-binding enzyme C-terminal" evidence="3">
    <location>
        <begin position="423"/>
        <end position="498"/>
    </location>
</feature>
<dbReference type="Gene3D" id="3.40.50.12780">
    <property type="entry name" value="N-terminal domain of ligase-like"/>
    <property type="match status" value="1"/>
</dbReference>
<evidence type="ECO:0000313" key="4">
    <source>
        <dbReference type="EMBL" id="NNU80730.1"/>
    </source>
</evidence>
<dbReference type="EMBL" id="JABFBC010000001">
    <property type="protein sequence ID" value="NNU80730.1"/>
    <property type="molecule type" value="Genomic_DNA"/>
</dbReference>
<dbReference type="Proteomes" id="UP000572377">
    <property type="component" value="Unassembled WGS sequence"/>
</dbReference>
<dbReference type="AlphaFoldDB" id="A0A849L3C9"/>
<evidence type="ECO:0000256" key="1">
    <source>
        <dbReference type="ARBA" id="ARBA00022598"/>
    </source>
</evidence>
<comment type="caution">
    <text evidence="4">The sequence shown here is derived from an EMBL/GenBank/DDBJ whole genome shotgun (WGS) entry which is preliminary data.</text>
</comment>
<evidence type="ECO:0000313" key="5">
    <source>
        <dbReference type="Proteomes" id="UP000572377"/>
    </source>
</evidence>
<dbReference type="GO" id="GO:0044550">
    <property type="term" value="P:secondary metabolite biosynthetic process"/>
    <property type="evidence" value="ECO:0007669"/>
    <property type="project" value="TreeGrafter"/>
</dbReference>
<dbReference type="InterPro" id="IPR042099">
    <property type="entry name" value="ANL_N_sf"/>
</dbReference>
<keyword evidence="1" id="KW-0436">Ligase</keyword>